<organism evidence="2 3">
    <name type="scientific">Plantactinospora siamensis</name>
    <dbReference type="NCBI Taxonomy" id="555372"/>
    <lineage>
        <taxon>Bacteria</taxon>
        <taxon>Bacillati</taxon>
        <taxon>Actinomycetota</taxon>
        <taxon>Actinomycetes</taxon>
        <taxon>Micromonosporales</taxon>
        <taxon>Micromonosporaceae</taxon>
        <taxon>Plantactinospora</taxon>
    </lineage>
</organism>
<gene>
    <name evidence="2" type="ORF">ACFFHU_22555</name>
</gene>
<proteinExistence type="predicted"/>
<dbReference type="InterPro" id="IPR040843">
    <property type="entry name" value="RAMA"/>
</dbReference>
<sequence>MHRIEIDDEVYAVLEHNVKGFEQPNDVLRRLLLGGSDGQGGGAPHTSLSVPGALADLISDGPIMPGDTLSHVQVRKGRSFTATVEADGWIKTDKGRYRKPSPALAALVDTSIDGWLNWRHDRSRKTLRELRAESGRLGKGSLI</sequence>
<name>A0ABV6P1K1_9ACTN</name>
<accession>A0ABV6P1K1</accession>
<dbReference type="EMBL" id="JBHLUE010000019">
    <property type="protein sequence ID" value="MFC0566908.1"/>
    <property type="molecule type" value="Genomic_DNA"/>
</dbReference>
<reference evidence="2 3" key="1">
    <citation type="submission" date="2024-09" db="EMBL/GenBank/DDBJ databases">
        <authorList>
            <person name="Sun Q."/>
            <person name="Mori K."/>
        </authorList>
    </citation>
    <scope>NUCLEOTIDE SEQUENCE [LARGE SCALE GENOMIC DNA]</scope>
    <source>
        <strain evidence="2 3">TBRC 2205</strain>
    </source>
</reference>
<dbReference type="Gene3D" id="1.10.1220.10">
    <property type="entry name" value="Met repressor-like"/>
    <property type="match status" value="1"/>
</dbReference>
<protein>
    <recommendedName>
        <fullName evidence="1">RAMA domain-containing protein</fullName>
    </recommendedName>
</protein>
<dbReference type="RefSeq" id="WP_377341987.1">
    <property type="nucleotide sequence ID" value="NZ_JBHLUE010000019.1"/>
</dbReference>
<comment type="caution">
    <text evidence="2">The sequence shown here is derived from an EMBL/GenBank/DDBJ whole genome shotgun (WGS) entry which is preliminary data.</text>
</comment>
<feature type="domain" description="RAMA" evidence="1">
    <location>
        <begin position="51"/>
        <end position="133"/>
    </location>
</feature>
<dbReference type="Pfam" id="PF18755">
    <property type="entry name" value="RAMA"/>
    <property type="match status" value="1"/>
</dbReference>
<keyword evidence="3" id="KW-1185">Reference proteome</keyword>
<dbReference type="Proteomes" id="UP001589894">
    <property type="component" value="Unassembled WGS sequence"/>
</dbReference>
<evidence type="ECO:0000313" key="2">
    <source>
        <dbReference type="EMBL" id="MFC0566908.1"/>
    </source>
</evidence>
<evidence type="ECO:0000259" key="1">
    <source>
        <dbReference type="Pfam" id="PF18755"/>
    </source>
</evidence>
<evidence type="ECO:0000313" key="3">
    <source>
        <dbReference type="Proteomes" id="UP001589894"/>
    </source>
</evidence>
<dbReference type="InterPro" id="IPR013321">
    <property type="entry name" value="Arc_rbn_hlx_hlx"/>
</dbReference>